<protein>
    <submittedName>
        <fullName evidence="5">Venom S1 protease with CUB domain 3</fullName>
    </submittedName>
</protein>
<evidence type="ECO:0000313" key="5">
    <source>
        <dbReference type="EMBL" id="ATU82409.1"/>
    </source>
</evidence>
<name>A0A2K8JL18_9HEMI</name>
<feature type="region of interest" description="Disordered" evidence="2">
    <location>
        <begin position="146"/>
        <end position="175"/>
    </location>
</feature>
<keyword evidence="3" id="KW-0732">Signal</keyword>
<dbReference type="PROSITE" id="PS50240">
    <property type="entry name" value="TRYPSIN_DOM"/>
    <property type="match status" value="1"/>
</dbReference>
<dbReference type="EMBL" id="MF683268">
    <property type="protein sequence ID" value="ATU82409.1"/>
    <property type="molecule type" value="mRNA"/>
</dbReference>
<evidence type="ECO:0000256" key="2">
    <source>
        <dbReference type="SAM" id="MobiDB-lite"/>
    </source>
</evidence>
<dbReference type="GO" id="GO:0006508">
    <property type="term" value="P:proteolysis"/>
    <property type="evidence" value="ECO:0007669"/>
    <property type="project" value="UniProtKB-KW"/>
</dbReference>
<dbReference type="FunFam" id="2.40.10.10:FF:000068">
    <property type="entry name" value="transmembrane protease serine 2"/>
    <property type="match status" value="1"/>
</dbReference>
<accession>A0A2K8JL18</accession>
<sequence length="445" mass="49256">MRASRYLLLGLSFVTCLSEISGHDEVVDFNNKWRLRAGKTELPLRSVMYPKPSPGNIIQTWTISAPPDTVIRLTCQEIHMPKLRDGKCQGGVFIFSIEDGEIRKSFCGTHTGIDYISSTRSVFIYNRINEAGGGRFSCTIRALSLGTGPRNARSAPSEEQDQIDSSEHGGPQGAVSTTCPCGWANKAELRVIGGKETDINEYPFNVGLTRKGAASPHCGGSIITAYHILTSAHCVSSFVNKPEALEVMIGEHNWKSQLETVHSSRVAVSKIEAHDEFLKNDKSEFDIAMLVLSKKLEFNKYVGPVCLPNKQLNLEGSYVKIIGWGTTTSRGKLSEHVREVNIKAITLKKCRDFYGNLIDLNEPRLLCTYTKMKGIGPGDSGGPVVWLNPETNRYTLVALPTYIALYDKDQHIYPDINTDIWTHLGWIQDKIQNSGQEGVTCTAED</sequence>
<keyword evidence="5" id="KW-0645">Protease</keyword>
<dbReference type="SMART" id="SM00020">
    <property type="entry name" value="Tryp_SPc"/>
    <property type="match status" value="1"/>
</dbReference>
<evidence type="ECO:0000256" key="3">
    <source>
        <dbReference type="SAM" id="SignalP"/>
    </source>
</evidence>
<reference evidence="5" key="1">
    <citation type="journal article" date="2018" name="Cell. Mol. Life Sci.">
        <title>Giant fish-killing water bug reveals ancient and dynamic venom evolution in Heteroptera.</title>
        <authorList>
            <person name="Walker A.A."/>
            <person name="Hernandez-Vargas M.J."/>
            <person name="Corzo G."/>
            <person name="Fry B.G."/>
            <person name="King G.F."/>
        </authorList>
    </citation>
    <scope>NUCLEOTIDE SEQUENCE</scope>
</reference>
<organism evidence="5">
    <name type="scientific">Lethocerus distinctifemur</name>
    <dbReference type="NCBI Taxonomy" id="280095"/>
    <lineage>
        <taxon>Eukaryota</taxon>
        <taxon>Metazoa</taxon>
        <taxon>Ecdysozoa</taxon>
        <taxon>Arthropoda</taxon>
        <taxon>Hexapoda</taxon>
        <taxon>Insecta</taxon>
        <taxon>Pterygota</taxon>
        <taxon>Neoptera</taxon>
        <taxon>Paraneoptera</taxon>
        <taxon>Hemiptera</taxon>
        <taxon>Heteroptera</taxon>
        <taxon>Panheteroptera</taxon>
        <taxon>Nepomorpha</taxon>
        <taxon>Belostomatidae</taxon>
        <taxon>Lethocerinae</taxon>
        <taxon>Lethocerus</taxon>
    </lineage>
</organism>
<keyword evidence="1" id="KW-1015">Disulfide bond</keyword>
<feature type="chain" id="PRO_5014953244" evidence="3">
    <location>
        <begin position="23"/>
        <end position="445"/>
    </location>
</feature>
<proteinExistence type="evidence at transcript level"/>
<dbReference type="CDD" id="cd00190">
    <property type="entry name" value="Tryp_SPc"/>
    <property type="match status" value="1"/>
</dbReference>
<feature type="domain" description="Peptidase S1" evidence="4">
    <location>
        <begin position="191"/>
        <end position="432"/>
    </location>
</feature>
<dbReference type="InterPro" id="IPR001254">
    <property type="entry name" value="Trypsin_dom"/>
</dbReference>
<feature type="signal peptide" evidence="3">
    <location>
        <begin position="1"/>
        <end position="22"/>
    </location>
</feature>
<dbReference type="InterPro" id="IPR001314">
    <property type="entry name" value="Peptidase_S1A"/>
</dbReference>
<dbReference type="InterPro" id="IPR035914">
    <property type="entry name" value="Sperma_CUB_dom_sf"/>
</dbReference>
<dbReference type="SUPFAM" id="SSF49854">
    <property type="entry name" value="Spermadhesin, CUB domain"/>
    <property type="match status" value="1"/>
</dbReference>
<dbReference type="Gene3D" id="2.40.10.10">
    <property type="entry name" value="Trypsin-like serine proteases"/>
    <property type="match status" value="1"/>
</dbReference>
<keyword evidence="5" id="KW-0378">Hydrolase</keyword>
<dbReference type="GO" id="GO:0004252">
    <property type="term" value="F:serine-type endopeptidase activity"/>
    <property type="evidence" value="ECO:0007669"/>
    <property type="project" value="InterPro"/>
</dbReference>
<dbReference type="InterPro" id="IPR000859">
    <property type="entry name" value="CUB_dom"/>
</dbReference>
<dbReference type="Pfam" id="PF00089">
    <property type="entry name" value="Trypsin"/>
    <property type="match status" value="1"/>
</dbReference>
<dbReference type="SUPFAM" id="SSF50494">
    <property type="entry name" value="Trypsin-like serine proteases"/>
    <property type="match status" value="1"/>
</dbReference>
<dbReference type="PANTHER" id="PTHR24252:SF7">
    <property type="entry name" value="HYALIN"/>
    <property type="match status" value="1"/>
</dbReference>
<evidence type="ECO:0000256" key="1">
    <source>
        <dbReference type="ARBA" id="ARBA00023157"/>
    </source>
</evidence>
<evidence type="ECO:0000259" key="4">
    <source>
        <dbReference type="PROSITE" id="PS50240"/>
    </source>
</evidence>
<dbReference type="Gene3D" id="2.60.120.290">
    <property type="entry name" value="Spermadhesin, CUB domain"/>
    <property type="match status" value="1"/>
</dbReference>
<dbReference type="PRINTS" id="PR00722">
    <property type="entry name" value="CHYMOTRYPSIN"/>
</dbReference>
<dbReference type="PANTHER" id="PTHR24252">
    <property type="entry name" value="ACROSIN-RELATED"/>
    <property type="match status" value="1"/>
</dbReference>
<dbReference type="AlphaFoldDB" id="A0A2K8JL18"/>
<dbReference type="InterPro" id="IPR009003">
    <property type="entry name" value="Peptidase_S1_PA"/>
</dbReference>
<dbReference type="PROSITE" id="PS00135">
    <property type="entry name" value="TRYPSIN_SER"/>
    <property type="match status" value="1"/>
</dbReference>
<dbReference type="CDD" id="cd00041">
    <property type="entry name" value="CUB"/>
    <property type="match status" value="1"/>
</dbReference>
<dbReference type="InterPro" id="IPR043504">
    <property type="entry name" value="Peptidase_S1_PA_chymotrypsin"/>
</dbReference>
<dbReference type="InterPro" id="IPR033116">
    <property type="entry name" value="TRYPSIN_SER"/>
</dbReference>